<dbReference type="EMBL" id="MFEJ01000006">
    <property type="protein sequence ID" value="OGE80596.1"/>
    <property type="molecule type" value="Genomic_DNA"/>
</dbReference>
<proteinExistence type="predicted"/>
<accession>A0A1F5NSD9</accession>
<dbReference type="AlphaFoldDB" id="A0A1F5NSD9"/>
<comment type="caution">
    <text evidence="2">The sequence shown here is derived from an EMBL/GenBank/DDBJ whole genome shotgun (WGS) entry which is preliminary data.</text>
</comment>
<reference evidence="2 3" key="1">
    <citation type="journal article" date="2016" name="Nat. Commun.">
        <title>Thousands of microbial genomes shed light on interconnected biogeochemical processes in an aquifer system.</title>
        <authorList>
            <person name="Anantharaman K."/>
            <person name="Brown C.T."/>
            <person name="Hug L.A."/>
            <person name="Sharon I."/>
            <person name="Castelle C.J."/>
            <person name="Probst A.J."/>
            <person name="Thomas B.C."/>
            <person name="Singh A."/>
            <person name="Wilkins M.J."/>
            <person name="Karaoz U."/>
            <person name="Brodie E.L."/>
            <person name="Williams K.H."/>
            <person name="Hubbard S.S."/>
            <person name="Banfield J.F."/>
        </authorList>
    </citation>
    <scope>NUCLEOTIDE SEQUENCE [LARGE SCALE GENOMIC DNA]</scope>
</reference>
<evidence type="ECO:0000313" key="2">
    <source>
        <dbReference type="EMBL" id="OGE80596.1"/>
    </source>
</evidence>
<dbReference type="Proteomes" id="UP000176233">
    <property type="component" value="Unassembled WGS sequence"/>
</dbReference>
<name>A0A1F5NSD9_9BACT</name>
<organism evidence="2 3">
    <name type="scientific">Candidatus Doudnabacteria bacterium RIFCSPHIGHO2_01_FULL_45_18</name>
    <dbReference type="NCBI Taxonomy" id="1817823"/>
    <lineage>
        <taxon>Bacteria</taxon>
        <taxon>Candidatus Doudnaibacteriota</taxon>
    </lineage>
</organism>
<gene>
    <name evidence="2" type="ORF">A2660_02140</name>
</gene>
<protein>
    <submittedName>
        <fullName evidence="2">Uncharacterized protein</fullName>
    </submittedName>
</protein>
<keyword evidence="1" id="KW-0472">Membrane</keyword>
<feature type="transmembrane region" description="Helical" evidence="1">
    <location>
        <begin position="26"/>
        <end position="45"/>
    </location>
</feature>
<sequence>MSKNKHQNQAGSFVVARNGFRKYTSVLTTALLAVIFVSGLGLVLFKQSNKPPHTEVAQIAITDQLPGWWYQQYYGKSVCEIETCKPESDSDRDGLNNAQEFYYHTDPGNGHTAEDQMDDGDLVAHGFDPSKPGRMTFDQVMSDDNILGESLVFNQDIKQLINESIDPNKVVLPEISDAELNLVGDNSKESLIQYFTDTKQIFENYFPQNSGSSIEDAVNTNNEDAVNGYGMKFIQAVGDLKQVPVPDDFVQLHKYTIAFLQLLPDVINSPSQEILNDQYNVEANAWYDKTQAAFALYQKMNLEQNRLENKYQNAE</sequence>
<evidence type="ECO:0000313" key="3">
    <source>
        <dbReference type="Proteomes" id="UP000176233"/>
    </source>
</evidence>
<keyword evidence="1" id="KW-0812">Transmembrane</keyword>
<evidence type="ECO:0000256" key="1">
    <source>
        <dbReference type="SAM" id="Phobius"/>
    </source>
</evidence>
<keyword evidence="1" id="KW-1133">Transmembrane helix</keyword>